<dbReference type="SUPFAM" id="SSF48371">
    <property type="entry name" value="ARM repeat"/>
    <property type="match status" value="1"/>
</dbReference>
<dbReference type="GO" id="GO:0015031">
    <property type="term" value="P:protein transport"/>
    <property type="evidence" value="ECO:0007669"/>
    <property type="project" value="UniProtKB-KW"/>
</dbReference>
<dbReference type="Pfam" id="PF16213">
    <property type="entry name" value="DCB"/>
    <property type="match status" value="1"/>
</dbReference>
<dbReference type="Pfam" id="PF09324">
    <property type="entry name" value="Sec7-like_HDS"/>
    <property type="match status" value="1"/>
</dbReference>
<evidence type="ECO:0000259" key="8">
    <source>
        <dbReference type="Pfam" id="PF16213"/>
    </source>
</evidence>
<evidence type="ECO:0000256" key="4">
    <source>
        <dbReference type="ARBA" id="ARBA00022927"/>
    </source>
</evidence>
<feature type="domain" description="Mon2 C-terminal" evidence="7">
    <location>
        <begin position="905"/>
        <end position="1681"/>
    </location>
</feature>
<feature type="domain" description="Mon2/Sec7/BIG1-like HDS" evidence="5">
    <location>
        <begin position="859"/>
        <end position="901"/>
    </location>
</feature>
<dbReference type="InterPro" id="IPR015403">
    <property type="entry name" value="Mon2/Sec7/BIG1-like_HDS"/>
</dbReference>
<comment type="similarity">
    <text evidence="1">Belongs to the MON2 family.</text>
</comment>
<evidence type="ECO:0000259" key="7">
    <source>
        <dbReference type="Pfam" id="PF16206"/>
    </source>
</evidence>
<feature type="domain" description="Mon2/Sec7/BIG1-like HUS" evidence="6">
    <location>
        <begin position="212"/>
        <end position="385"/>
    </location>
</feature>
<organism evidence="9 10">
    <name type="scientific">Notechis scutatus</name>
    <name type="common">mainland tiger snake</name>
    <dbReference type="NCBI Taxonomy" id="8663"/>
    <lineage>
        <taxon>Eukaryota</taxon>
        <taxon>Metazoa</taxon>
        <taxon>Chordata</taxon>
        <taxon>Craniata</taxon>
        <taxon>Vertebrata</taxon>
        <taxon>Euteleostomi</taxon>
        <taxon>Lepidosauria</taxon>
        <taxon>Squamata</taxon>
        <taxon>Bifurcata</taxon>
        <taxon>Unidentata</taxon>
        <taxon>Episquamata</taxon>
        <taxon>Toxicofera</taxon>
        <taxon>Serpentes</taxon>
        <taxon>Colubroidea</taxon>
        <taxon>Elapidae</taxon>
        <taxon>Hydrophiinae</taxon>
        <taxon>Notechis</taxon>
    </lineage>
</organism>
<evidence type="ECO:0000313" key="10">
    <source>
        <dbReference type="RefSeq" id="XP_026523593.1"/>
    </source>
</evidence>
<dbReference type="InterPro" id="IPR016024">
    <property type="entry name" value="ARM-type_fold"/>
</dbReference>
<dbReference type="GeneID" id="113412291"/>
<keyword evidence="3" id="KW-0813">Transport</keyword>
<dbReference type="RefSeq" id="XP_026523593.1">
    <property type="nucleotide sequence ID" value="XM_026667808.1"/>
</dbReference>
<gene>
    <name evidence="10" type="primary">MON2</name>
</gene>
<keyword evidence="9" id="KW-1185">Reference proteome</keyword>
<evidence type="ECO:0000256" key="1">
    <source>
        <dbReference type="ARBA" id="ARBA00008144"/>
    </source>
</evidence>
<keyword evidence="4" id="KW-0653">Protein transport</keyword>
<reference evidence="10" key="1">
    <citation type="submission" date="2025-08" db="UniProtKB">
        <authorList>
            <consortium name="RefSeq"/>
        </authorList>
    </citation>
    <scope>IDENTIFICATION</scope>
</reference>
<name>A0A6J1U4R3_9SAUR</name>
<sequence>MAGTSSPEAVKKLLENMQGDLRALSLECRKKFPPVKEAAESGIIKVKTIAARHTDILAALKENSSEVVQPFLMGCGTKEPKITQLCLAAIQRLMSHEVVSEVAAGNVINMLWQLMENSLEELKLLQTVLVLLTTNTVVHDEVLSKAIVLCFRLHFTKDNITNNTAAATVRQVVTVVFERVVAEDECYKGFIEEPVGNQGNSNRRSVSTLKPCAKDAYMLFQDLCQLVNADAPYWLVGMTEMTRTFGLELLESVLNDFPQVFLQNQEFSFLLKERVCPLVIKLFSPNIKFRQGSGTSSSPAPVEKPYFPICMRLLRVVSVLIKQFYTLLVTECEIFLSLLVKFLDSDKPQWLRAVAAESIHRLCVQPQLLRSFCQSYDMKQHSTKVFRDIVNALGSFIQSLFLVPNTGSASATINQTGGNVPGGITSTQSNPGMISIGGGVTVLPAFEYRGTWIPILNISAQGSAKATYLEMLDKVEPPTIPEGYAMSVAFHCLLDLVRGITNMIEEELGHIEIDSQVSTVDAQSLPTPSSYRQDFHSAFDQTHKDTDHRVVWEEMVNACWCGLLAALSLLLDASTDEAATENILKAELTMAALCGKLSLVTSRDAFITAICKGSLPPHYALTVLNTTSAALSSKSYSIQGQNVQMISPSSESHQQVVAVGQPLALQPQGTVMLTSKNIQCMRTLLSLAHCHGAVLGTSWQLVLATLQHLVWILGLKPGIGGALKPGRAVEGPSTVLTTAVMTDLPIISNILSRLFESSQYLDDVSLHHLINALCSLSLEAMDMAYGNNKEPSLFAVAKLLETGLVNMHRIEILWRPLTGHLLEKVCQHPNSRMREWGAEALTSLIKAGLTFNHDPLLSQNQILQSQGDSLGPGWPLVLGVMGAIRSDQGESLIRTAFQCLQLVVTDFLPTMPCTCLQIVVDVAGSFGLHNQELNISLTSIGLLWNISDYFFQRGEIIEKELNKEESVLQKQAEENGITLNRPFHPAPPFDCLWLCLYAKLGELCVDPRPAVRKSAGQTLFSTIGAHGTLLQHSTWHTVIWKVLFHLLDRVRESSTTADKEKIESGGGNILIHHSRDTAEKQWAETWVLTLAGVARIFNTRRYLLQSLGDFSEAWDVLLDHIQSAALSKNNEVSLAALKSFQEILQIVSPIRETEKPDTPPAINVPVPILIGSVTATGLGRSFMRTDSIGERIGKYSATEPPVITDEIEDLDLWWAAWNSWFRIGSESTQPPLSFDKMTFIPSQPFLTALIQIFPALYQHIKTGFSMDDLQKLGVILHGAISVPISSDASPFILPSYTEAVLTSLQEAVLTALDVLEKAICIGSENMQVMYPAIFDQLLAFVEFSCKPPQYGQLETKHIANAKFNQIQLFAPAEWVALNYVPFAERSLEVVVDLYQKTACHKAVVNERVLQNIIKTLRMPLSLKYACPSESTWKLAVSSLLKVLSIGLPVARQHASSGKFESMWPELANTFENFLFTKSVPPDNLSIQEFQRNENIDVEVVQLISTEILPYANFIPKEFVSQIMTMLNKGSIHSQSSSFTEAEIDIRMREEFSKMCFETLLQFSFSNKVTTPQEGYISRMALSVLLKRSQDVLYRYIEDERLSGKCPLPRQQVTEIIFVLKAVSTLIDSLKKTQPENVDDNTWAQVIALYPTLVECITCSSSEVCSALKEALVPFKDFMHPPVSKVQNGES</sequence>
<dbReference type="InterPro" id="IPR032629">
    <property type="entry name" value="DCB_dom"/>
</dbReference>
<evidence type="ECO:0000256" key="3">
    <source>
        <dbReference type="ARBA" id="ARBA00022448"/>
    </source>
</evidence>
<protein>
    <recommendedName>
        <fullName evidence="2">Protein MON2 homolog</fullName>
    </recommendedName>
</protein>
<dbReference type="InterPro" id="IPR032817">
    <property type="entry name" value="Mon2_C"/>
</dbReference>
<dbReference type="PANTHER" id="PTHR10663">
    <property type="entry name" value="GUANYL-NUCLEOTIDE EXCHANGE FACTOR"/>
    <property type="match status" value="1"/>
</dbReference>
<evidence type="ECO:0000259" key="5">
    <source>
        <dbReference type="Pfam" id="PF09324"/>
    </source>
</evidence>
<dbReference type="CTD" id="23041"/>
<accession>A0A6J1U4R3</accession>
<proteinExistence type="inferred from homology"/>
<dbReference type="PANTHER" id="PTHR10663:SF333">
    <property type="entry name" value="PROTEIN MON2 HOMOLOG"/>
    <property type="match status" value="1"/>
</dbReference>
<dbReference type="InterPro" id="IPR032691">
    <property type="entry name" value="Mon2/Sec7/BIG1-like_HUS"/>
</dbReference>
<dbReference type="Pfam" id="PF12783">
    <property type="entry name" value="Sec7-like_HUS"/>
    <property type="match status" value="1"/>
</dbReference>
<dbReference type="Pfam" id="PF16206">
    <property type="entry name" value="Mon2_C"/>
    <property type="match status" value="1"/>
</dbReference>
<evidence type="ECO:0000259" key="6">
    <source>
        <dbReference type="Pfam" id="PF12783"/>
    </source>
</evidence>
<dbReference type="Proteomes" id="UP000504612">
    <property type="component" value="Unplaced"/>
</dbReference>
<feature type="domain" description="Mon2/Sec7/BIG1-like dimerisation and cyclophilin-binding" evidence="8">
    <location>
        <begin position="9"/>
        <end position="184"/>
    </location>
</feature>
<evidence type="ECO:0000313" key="9">
    <source>
        <dbReference type="Proteomes" id="UP000504612"/>
    </source>
</evidence>
<evidence type="ECO:0000256" key="2">
    <source>
        <dbReference type="ARBA" id="ARBA00017134"/>
    </source>
</evidence>